<dbReference type="InterPro" id="IPR048285">
    <property type="entry name" value="Integrin_alpha_Ig-like_2"/>
</dbReference>
<keyword evidence="4 13" id="KW-0732">Signal</keyword>
<evidence type="ECO:0000256" key="2">
    <source>
        <dbReference type="ARBA" id="ARBA00008054"/>
    </source>
</evidence>
<dbReference type="InParanoid" id="A0A6L2Q014"/>
<feature type="chain" id="PRO_5027158766" description="Integrin alpha second immunoglobulin-like domain-containing protein" evidence="13">
    <location>
        <begin position="20"/>
        <end position="1088"/>
    </location>
</feature>
<dbReference type="InterPro" id="IPR013517">
    <property type="entry name" value="FG-GAP"/>
</dbReference>
<gene>
    <name evidence="15" type="ORF">Cfor_03823</name>
</gene>
<evidence type="ECO:0000256" key="6">
    <source>
        <dbReference type="ARBA" id="ARBA00022889"/>
    </source>
</evidence>
<keyword evidence="9" id="KW-0472">Membrane</keyword>
<protein>
    <recommendedName>
        <fullName evidence="14">Integrin alpha second immunoglobulin-like domain-containing protein</fullName>
    </recommendedName>
</protein>
<reference evidence="16" key="1">
    <citation type="submission" date="2020-01" db="EMBL/GenBank/DDBJ databases">
        <title>Draft genome sequence of the Termite Coptotermes fromosanus.</title>
        <authorList>
            <person name="Itakura S."/>
            <person name="Yosikawa Y."/>
            <person name="Umezawa K."/>
        </authorList>
    </citation>
    <scope>NUCLEOTIDE SEQUENCE [LARGE SCALE GENOMIC DNA]</scope>
</reference>
<dbReference type="PROSITE" id="PS51470">
    <property type="entry name" value="FG_GAP"/>
    <property type="match status" value="2"/>
</dbReference>
<evidence type="ECO:0000256" key="11">
    <source>
        <dbReference type="ARBA" id="ARBA00023180"/>
    </source>
</evidence>
<dbReference type="Gene3D" id="2.130.10.130">
    <property type="entry name" value="Integrin alpha, N-terminal"/>
    <property type="match status" value="1"/>
</dbReference>
<dbReference type="AlphaFoldDB" id="A0A6L2Q014"/>
<dbReference type="PANTHER" id="PTHR23220">
    <property type="entry name" value="INTEGRIN ALPHA"/>
    <property type="match status" value="1"/>
</dbReference>
<dbReference type="OrthoDB" id="5573735at2759"/>
<dbReference type="SMART" id="SM00191">
    <property type="entry name" value="Int_alpha"/>
    <property type="match status" value="5"/>
</dbReference>
<name>A0A6L2Q014_COPFO</name>
<evidence type="ECO:0000256" key="10">
    <source>
        <dbReference type="ARBA" id="ARBA00023170"/>
    </source>
</evidence>
<dbReference type="GO" id="GO:0005178">
    <property type="term" value="F:integrin binding"/>
    <property type="evidence" value="ECO:0007669"/>
    <property type="project" value="TreeGrafter"/>
</dbReference>
<dbReference type="GO" id="GO:0009897">
    <property type="term" value="C:external side of plasma membrane"/>
    <property type="evidence" value="ECO:0007669"/>
    <property type="project" value="TreeGrafter"/>
</dbReference>
<keyword evidence="11" id="KW-0325">Glycoprotein</keyword>
<evidence type="ECO:0000256" key="13">
    <source>
        <dbReference type="RuleBase" id="RU003762"/>
    </source>
</evidence>
<dbReference type="EMBL" id="BLKM01012983">
    <property type="protein sequence ID" value="GFG38221.1"/>
    <property type="molecule type" value="Genomic_DNA"/>
</dbReference>
<evidence type="ECO:0000313" key="15">
    <source>
        <dbReference type="EMBL" id="GFG38221.1"/>
    </source>
</evidence>
<dbReference type="GO" id="GO:0007157">
    <property type="term" value="P:heterophilic cell-cell adhesion via plasma membrane cell adhesion molecules"/>
    <property type="evidence" value="ECO:0007669"/>
    <property type="project" value="UniProtKB-ARBA"/>
</dbReference>
<accession>A0A6L2Q014</accession>
<dbReference type="SUPFAM" id="SSF69179">
    <property type="entry name" value="Integrin domains"/>
    <property type="match status" value="1"/>
</dbReference>
<proteinExistence type="inferred from homology"/>
<dbReference type="InterPro" id="IPR032695">
    <property type="entry name" value="Integrin_dom_sf"/>
</dbReference>
<dbReference type="InterPro" id="IPR013519">
    <property type="entry name" value="Int_alpha_beta-p"/>
</dbReference>
<dbReference type="PANTHER" id="PTHR23220:SF83">
    <property type="entry name" value="INTEGRIN ALPHA-PS3-RELATED"/>
    <property type="match status" value="1"/>
</dbReference>
<dbReference type="GO" id="GO:0008305">
    <property type="term" value="C:integrin complex"/>
    <property type="evidence" value="ECO:0007669"/>
    <property type="project" value="InterPro"/>
</dbReference>
<evidence type="ECO:0000256" key="4">
    <source>
        <dbReference type="ARBA" id="ARBA00022729"/>
    </source>
</evidence>
<evidence type="ECO:0000256" key="8">
    <source>
        <dbReference type="ARBA" id="ARBA00023037"/>
    </source>
</evidence>
<evidence type="ECO:0000313" key="16">
    <source>
        <dbReference type="Proteomes" id="UP000502823"/>
    </source>
</evidence>
<evidence type="ECO:0000256" key="1">
    <source>
        <dbReference type="ARBA" id="ARBA00004479"/>
    </source>
</evidence>
<keyword evidence="10 13" id="KW-0675">Receptor</keyword>
<evidence type="ECO:0000256" key="7">
    <source>
        <dbReference type="ARBA" id="ARBA00022989"/>
    </source>
</evidence>
<organism evidence="15 16">
    <name type="scientific">Coptotermes formosanus</name>
    <name type="common">Formosan subterranean termite</name>
    <dbReference type="NCBI Taxonomy" id="36987"/>
    <lineage>
        <taxon>Eukaryota</taxon>
        <taxon>Metazoa</taxon>
        <taxon>Ecdysozoa</taxon>
        <taxon>Arthropoda</taxon>
        <taxon>Hexapoda</taxon>
        <taxon>Insecta</taxon>
        <taxon>Pterygota</taxon>
        <taxon>Neoptera</taxon>
        <taxon>Polyneoptera</taxon>
        <taxon>Dictyoptera</taxon>
        <taxon>Blattodea</taxon>
        <taxon>Blattoidea</taxon>
        <taxon>Termitoidae</taxon>
        <taxon>Rhinotermitidae</taxon>
        <taxon>Coptotermes</taxon>
    </lineage>
</organism>
<dbReference type="Pfam" id="PF01839">
    <property type="entry name" value="FG-GAP"/>
    <property type="match status" value="2"/>
</dbReference>
<keyword evidence="8 13" id="KW-0401">Integrin</keyword>
<feature type="repeat" description="FG-GAP" evidence="12">
    <location>
        <begin position="362"/>
        <end position="419"/>
    </location>
</feature>
<evidence type="ECO:0000256" key="12">
    <source>
        <dbReference type="PROSITE-ProRule" id="PRU00803"/>
    </source>
</evidence>
<evidence type="ECO:0000259" key="14">
    <source>
        <dbReference type="Pfam" id="PF20805"/>
    </source>
</evidence>
<comment type="subcellular location">
    <subcellularLocation>
        <location evidence="1 13">Membrane</location>
        <topology evidence="1 13">Single-pass type I membrane protein</topology>
    </subcellularLocation>
</comment>
<feature type="signal peptide" evidence="13">
    <location>
        <begin position="1"/>
        <end position="19"/>
    </location>
</feature>
<evidence type="ECO:0000256" key="3">
    <source>
        <dbReference type="ARBA" id="ARBA00022692"/>
    </source>
</evidence>
<keyword evidence="6 13" id="KW-0130">Cell adhesion</keyword>
<comment type="similarity">
    <text evidence="2 13">Belongs to the integrin alpha chain family.</text>
</comment>
<dbReference type="Pfam" id="PF20805">
    <property type="entry name" value="Integrin_A_Ig_2"/>
    <property type="match status" value="1"/>
</dbReference>
<dbReference type="GO" id="GO:0033627">
    <property type="term" value="P:cell adhesion mediated by integrin"/>
    <property type="evidence" value="ECO:0007669"/>
    <property type="project" value="TreeGrafter"/>
</dbReference>
<dbReference type="GO" id="GO:0007160">
    <property type="term" value="P:cell-matrix adhesion"/>
    <property type="evidence" value="ECO:0007669"/>
    <property type="project" value="TreeGrafter"/>
</dbReference>
<dbReference type="PRINTS" id="PR01185">
    <property type="entry name" value="INTEGRINA"/>
</dbReference>
<evidence type="ECO:0000256" key="5">
    <source>
        <dbReference type="ARBA" id="ARBA00022737"/>
    </source>
</evidence>
<sequence>MLLLCTLRVLGILLAFSHGFNLDSNHLIVYEDPLKGTGARSSYFGFSVLLHSGLNSWIQIGAPRGNDTKLHPGVREPGVVFRCPIAEPCHAVKFDTAENEKEYGKGKLKYKEQRNTAWIGGAMDILDEEGDIVVCGHRWRNIYERNAVDFMIGVCYSSKTEQNITFVMGTYKLLPLLNPDMYTVNVNGKYAVNYAVGQAGMSVHLPPYKPQNKSELLVGAPGVYLWKGTSIRYTASQAQDWSLSKTNTVNLRRISKIKYFGYQVNSGEFFRSKRFYIASSPQDADNKGSVYIYGNEADVFNQVAKTLVGEKTGEFFGGSLAVADIDGDGLDDLLVGSPLYTISHDEGRIYLFLANSESTLFKIAQKIDGRNQGARFGTAVVALGDLDKDGCADIAVGAPYENGVGTVYIYSGSVLGLTLTQKIMAQDIPLNLKGFGFSITRAADIDMNMYADVTREITLDEKFQRASIVGVRRPYRHSVTVPDSGLCKTFQIYLEGAHLEQHLLEPISIRVSQKLVRDGENKTLLLVGRNVTQVQDAFKKYIPVVNDKLSTSSVQINIPFATGCDVDNICISELQLKSGFSGLISGTFIIGSKSELELEIGLINYGEPAYMAGVNITIPFPVELAKGHMDCQESSLLHELQLNCYFGNPLKSGNPKHLTLHLDMSGVKVGTEYLTFNLSAYTKSKDKNLHNNFQQLHLNLTTDANISITGVKDMLKLKCGKTSVEHCENSGLPSTGCTDKYSEKVCKVIHENSRKEKQQCMFVCQEPLDEVRNDQNFLSGLVTGDKTWFTLTNWNPRAVLAVETPILTTSKESQECQVEHQEPVGDFFCKVIVYQEFVPRGRLGSFGYALVQRKSGLDDGVASPYGEMAYLNGQPLSCSSRIPFHSDDDVQDGDILDEEPKPDIQNQEILITGDVSQMQSEAKGYQPPANRTLFLNCSTPNVVCNTVKCTAGPFDSTTQSSVEPFHTGVFHFHWKCPKGRSSHLDHCIGHYSWHPNLYVPRHRSHEGKHMTSQSTVFFVEFVTLGKPKFHLTYASVMTHSATILTSLFPCIQVKVAAQNRFEVSFLLICDHAQFDTILPVFGRNRIEE</sequence>
<dbReference type="SUPFAM" id="SSF69318">
    <property type="entry name" value="Integrin alpha N-terminal domain"/>
    <property type="match status" value="1"/>
</dbReference>
<comment type="caution">
    <text evidence="15">The sequence shown here is derived from an EMBL/GenBank/DDBJ whole genome shotgun (WGS) entry which is preliminary data.</text>
</comment>
<keyword evidence="5" id="KW-0677">Repeat</keyword>
<keyword evidence="16" id="KW-1185">Reference proteome</keyword>
<dbReference type="InterPro" id="IPR028994">
    <property type="entry name" value="Integrin_alpha_N"/>
</dbReference>
<dbReference type="InterPro" id="IPR000413">
    <property type="entry name" value="Integrin_alpha"/>
</dbReference>
<dbReference type="Proteomes" id="UP000502823">
    <property type="component" value="Unassembled WGS sequence"/>
</dbReference>
<evidence type="ECO:0000256" key="9">
    <source>
        <dbReference type="ARBA" id="ARBA00023136"/>
    </source>
</evidence>
<dbReference type="Gene3D" id="2.60.40.1510">
    <property type="entry name" value="ntegrin, alpha v. Chain A, domain 3"/>
    <property type="match status" value="1"/>
</dbReference>
<keyword evidence="7" id="KW-1133">Transmembrane helix</keyword>
<keyword evidence="3" id="KW-0812">Transmembrane</keyword>
<feature type="domain" description="Integrin alpha second immunoglobulin-like" evidence="14">
    <location>
        <begin position="564"/>
        <end position="696"/>
    </location>
</feature>
<dbReference type="GO" id="GO:0007229">
    <property type="term" value="P:integrin-mediated signaling pathway"/>
    <property type="evidence" value="ECO:0007669"/>
    <property type="project" value="UniProtKB-KW"/>
</dbReference>
<feature type="repeat" description="FG-GAP" evidence="12">
    <location>
        <begin position="302"/>
        <end position="361"/>
    </location>
</feature>